<dbReference type="InterPro" id="IPR003340">
    <property type="entry name" value="B3_DNA-bd"/>
</dbReference>
<dbReference type="PROSITE" id="PS50863">
    <property type="entry name" value="B3"/>
    <property type="match status" value="2"/>
</dbReference>
<feature type="domain" description="TF-B3" evidence="7">
    <location>
        <begin position="36"/>
        <end position="129"/>
    </location>
</feature>
<keyword evidence="4" id="KW-0804">Transcription</keyword>
<evidence type="ECO:0000313" key="8">
    <source>
        <dbReference type="EnsemblPlants" id="QL10p038826:mrna"/>
    </source>
</evidence>
<dbReference type="InParanoid" id="A0A7N2MR75"/>
<keyword evidence="3" id="KW-0238">DNA-binding</keyword>
<accession>A0A7N2MR75</accession>
<dbReference type="Gramene" id="QL10p038826:mrna">
    <property type="protein sequence ID" value="QL10p038826:mrna"/>
    <property type="gene ID" value="QL10p038826"/>
</dbReference>
<dbReference type="InterPro" id="IPR050655">
    <property type="entry name" value="Plant_B3_domain"/>
</dbReference>
<proteinExistence type="predicted"/>
<feature type="domain" description="TF-B3" evidence="7">
    <location>
        <begin position="229"/>
        <end position="326"/>
    </location>
</feature>
<dbReference type="CDD" id="cd10017">
    <property type="entry name" value="B3_DNA"/>
    <property type="match status" value="2"/>
</dbReference>
<dbReference type="PANTHER" id="PTHR31920">
    <property type="entry name" value="B3 DOMAIN-CONTAINING"/>
    <property type="match status" value="1"/>
</dbReference>
<keyword evidence="2" id="KW-0805">Transcription regulation</keyword>
<dbReference type="GO" id="GO:0005634">
    <property type="term" value="C:nucleus"/>
    <property type="evidence" value="ECO:0007669"/>
    <property type="project" value="UniProtKB-SubCell"/>
</dbReference>
<evidence type="ECO:0000256" key="6">
    <source>
        <dbReference type="SAM" id="MobiDB-lite"/>
    </source>
</evidence>
<evidence type="ECO:0000256" key="5">
    <source>
        <dbReference type="ARBA" id="ARBA00023242"/>
    </source>
</evidence>
<evidence type="ECO:0000256" key="3">
    <source>
        <dbReference type="ARBA" id="ARBA00023125"/>
    </source>
</evidence>
<keyword evidence="9" id="KW-1185">Reference proteome</keyword>
<organism evidence="8 9">
    <name type="scientific">Quercus lobata</name>
    <name type="common">Valley oak</name>
    <dbReference type="NCBI Taxonomy" id="97700"/>
    <lineage>
        <taxon>Eukaryota</taxon>
        <taxon>Viridiplantae</taxon>
        <taxon>Streptophyta</taxon>
        <taxon>Embryophyta</taxon>
        <taxon>Tracheophyta</taxon>
        <taxon>Spermatophyta</taxon>
        <taxon>Magnoliopsida</taxon>
        <taxon>eudicotyledons</taxon>
        <taxon>Gunneridae</taxon>
        <taxon>Pentapetalae</taxon>
        <taxon>rosids</taxon>
        <taxon>fabids</taxon>
        <taxon>Fagales</taxon>
        <taxon>Fagaceae</taxon>
        <taxon>Quercus</taxon>
    </lineage>
</organism>
<dbReference type="SMART" id="SM01019">
    <property type="entry name" value="B3"/>
    <property type="match status" value="2"/>
</dbReference>
<dbReference type="GO" id="GO:0003677">
    <property type="term" value="F:DNA binding"/>
    <property type="evidence" value="ECO:0007669"/>
    <property type="project" value="UniProtKB-KW"/>
</dbReference>
<dbReference type="Gene3D" id="2.40.330.10">
    <property type="entry name" value="DNA-binding pseudobarrel domain"/>
    <property type="match status" value="2"/>
</dbReference>
<dbReference type="AlphaFoldDB" id="A0A7N2MR75"/>
<evidence type="ECO:0000259" key="7">
    <source>
        <dbReference type="PROSITE" id="PS50863"/>
    </source>
</evidence>
<dbReference type="EMBL" id="LRBV02000010">
    <property type="status" value="NOT_ANNOTATED_CDS"/>
    <property type="molecule type" value="Genomic_DNA"/>
</dbReference>
<dbReference type="Pfam" id="PF02362">
    <property type="entry name" value="B3"/>
    <property type="match status" value="2"/>
</dbReference>
<dbReference type="Proteomes" id="UP000594261">
    <property type="component" value="Chromosome 10"/>
</dbReference>
<protein>
    <recommendedName>
        <fullName evidence="7">TF-B3 domain-containing protein</fullName>
    </recommendedName>
</protein>
<keyword evidence="5" id="KW-0539">Nucleus</keyword>
<evidence type="ECO:0000256" key="1">
    <source>
        <dbReference type="ARBA" id="ARBA00004123"/>
    </source>
</evidence>
<reference evidence="8 9" key="1">
    <citation type="journal article" date="2016" name="G3 (Bethesda)">
        <title>First Draft Assembly and Annotation of the Genome of a California Endemic Oak Quercus lobata Nee (Fagaceae).</title>
        <authorList>
            <person name="Sork V.L."/>
            <person name="Fitz-Gibbon S.T."/>
            <person name="Puiu D."/>
            <person name="Crepeau M."/>
            <person name="Gugger P.F."/>
            <person name="Sherman R."/>
            <person name="Stevens K."/>
            <person name="Langley C.H."/>
            <person name="Pellegrini M."/>
            <person name="Salzberg S.L."/>
        </authorList>
    </citation>
    <scope>NUCLEOTIDE SEQUENCE [LARGE SCALE GENOMIC DNA]</scope>
    <source>
        <strain evidence="8 9">cv. SW786</strain>
    </source>
</reference>
<reference evidence="8" key="2">
    <citation type="submission" date="2021-01" db="UniProtKB">
        <authorList>
            <consortium name="EnsemblPlants"/>
        </authorList>
    </citation>
    <scope>IDENTIFICATION</scope>
</reference>
<dbReference type="InterPro" id="IPR015300">
    <property type="entry name" value="DNA-bd_pseudobarrel_sf"/>
</dbReference>
<comment type="subcellular location">
    <subcellularLocation>
        <location evidence="1">Nucleus</location>
    </subcellularLocation>
</comment>
<name>A0A7N2MR75_QUELO</name>
<sequence>MSSYTYIATLSSSTNMTYQNRRCHADAPCDRTEGTHFFQIILHKNLRNGRLTIPKKFTSKYGEKLSSLAILTLPNGEKWEVGLTKHEGEVWLQKGWREFAEYYSLKLGYLVVFRYEENSHFHVLIFDPSATEVDYPSKSSNGHEEGQCDEEDTDESDTSIQILPNSCPLRPKRRDTSLLPRRKKMKTTSTSGRIRSRKSELHARSGQLTKIEKAKALKKASGFKSKNPHFMVVMQQSFVTAWYLSIPVRFTQEKYIQSGHYVTLKVGDKSWEVLFSIAVGKRSGSFSSGWSTFAEANRLQLEDVCVFELIKRNNGVVLEVSIFRDGPS</sequence>
<evidence type="ECO:0000256" key="4">
    <source>
        <dbReference type="ARBA" id="ARBA00023163"/>
    </source>
</evidence>
<dbReference type="EnsemblPlants" id="QL10p038826:mrna">
    <property type="protein sequence ID" value="QL10p038826:mrna"/>
    <property type="gene ID" value="QL10p038826"/>
</dbReference>
<evidence type="ECO:0000256" key="2">
    <source>
        <dbReference type="ARBA" id="ARBA00023015"/>
    </source>
</evidence>
<evidence type="ECO:0000313" key="9">
    <source>
        <dbReference type="Proteomes" id="UP000594261"/>
    </source>
</evidence>
<dbReference type="PANTHER" id="PTHR31920:SF129">
    <property type="entry name" value="B3 DOMAIN-CONTAINING TRANSCRIPTION FACTOR VRN1-LIKE"/>
    <property type="match status" value="1"/>
</dbReference>
<dbReference type="SUPFAM" id="SSF101936">
    <property type="entry name" value="DNA-binding pseudobarrel domain"/>
    <property type="match status" value="2"/>
</dbReference>
<feature type="region of interest" description="Disordered" evidence="6">
    <location>
        <begin position="135"/>
        <end position="199"/>
    </location>
</feature>
<feature type="compositionally biased region" description="Acidic residues" evidence="6">
    <location>
        <begin position="147"/>
        <end position="157"/>
    </location>
</feature>
<dbReference type="OMA" id="EMDYPIT"/>